<dbReference type="RefSeq" id="WP_148059426.1">
    <property type="nucleotide sequence ID" value="NZ_RKHR01000005.1"/>
</dbReference>
<reference evidence="2 3" key="1">
    <citation type="submission" date="2018-11" db="EMBL/GenBank/DDBJ databases">
        <title>Genomic Encyclopedia of Type Strains, Phase IV (KMG-IV): sequencing the most valuable type-strain genomes for metagenomic binning, comparative biology and taxonomic classification.</title>
        <authorList>
            <person name="Goeker M."/>
        </authorList>
    </citation>
    <scope>NUCLEOTIDE SEQUENCE [LARGE SCALE GENOMIC DNA]</scope>
    <source>
        <strain evidence="2 3">DSM 100316</strain>
    </source>
</reference>
<keyword evidence="1" id="KW-0472">Membrane</keyword>
<gene>
    <name evidence="2" type="ORF">EDC56_2988</name>
</gene>
<comment type="caution">
    <text evidence="2">The sequence shown here is derived from an EMBL/GenBank/DDBJ whole genome shotgun (WGS) entry which is preliminary data.</text>
</comment>
<name>A0A3N2DKL7_9GAMM</name>
<dbReference type="AlphaFoldDB" id="A0A3N2DKL7"/>
<accession>A0A3N2DKL7</accession>
<organism evidence="2 3">
    <name type="scientific">Sinobacterium caligoides</name>
    <dbReference type="NCBI Taxonomy" id="933926"/>
    <lineage>
        <taxon>Bacteria</taxon>
        <taxon>Pseudomonadati</taxon>
        <taxon>Pseudomonadota</taxon>
        <taxon>Gammaproteobacteria</taxon>
        <taxon>Cellvibrionales</taxon>
        <taxon>Spongiibacteraceae</taxon>
        <taxon>Sinobacterium</taxon>
    </lineage>
</organism>
<dbReference type="Proteomes" id="UP000275394">
    <property type="component" value="Unassembled WGS sequence"/>
</dbReference>
<dbReference type="EMBL" id="RKHR01000005">
    <property type="protein sequence ID" value="ROS00337.1"/>
    <property type="molecule type" value="Genomic_DNA"/>
</dbReference>
<evidence type="ECO:0000256" key="1">
    <source>
        <dbReference type="SAM" id="Phobius"/>
    </source>
</evidence>
<feature type="transmembrane region" description="Helical" evidence="1">
    <location>
        <begin position="42"/>
        <end position="57"/>
    </location>
</feature>
<feature type="transmembrane region" description="Helical" evidence="1">
    <location>
        <begin position="92"/>
        <end position="110"/>
    </location>
</feature>
<proteinExistence type="predicted"/>
<sequence>MNLADYSDSTIAWAVYSVCALMCLIVAWRISGWFSNRLVRQILRIIAAAILMTPAFACGDMGNVDTMAPAFIILVMEFLAKNPEGVMRAAKPLLSITALGVSIAVVASIVRHVTHKPEQDESAS</sequence>
<feature type="transmembrane region" description="Helical" evidence="1">
    <location>
        <begin position="12"/>
        <end position="30"/>
    </location>
</feature>
<keyword evidence="1" id="KW-1133">Transmembrane helix</keyword>
<keyword evidence="3" id="KW-1185">Reference proteome</keyword>
<evidence type="ECO:0000313" key="3">
    <source>
        <dbReference type="Proteomes" id="UP000275394"/>
    </source>
</evidence>
<evidence type="ECO:0000313" key="2">
    <source>
        <dbReference type="EMBL" id="ROS00337.1"/>
    </source>
</evidence>
<keyword evidence="1" id="KW-0812">Transmembrane</keyword>
<protein>
    <submittedName>
        <fullName evidence="2">Uncharacterized protein</fullName>
    </submittedName>
</protein>